<dbReference type="GO" id="GO:0016787">
    <property type="term" value="F:hydrolase activity"/>
    <property type="evidence" value="ECO:0007669"/>
    <property type="project" value="InterPro"/>
</dbReference>
<dbReference type="InterPro" id="IPR011105">
    <property type="entry name" value="Cell_wall_hydrolase_SleB"/>
</dbReference>
<dbReference type="Proteomes" id="UP000095463">
    <property type="component" value="Unassembled WGS sequence"/>
</dbReference>
<name>A0A1E5XXH4_9HYPH</name>
<dbReference type="InterPro" id="IPR042047">
    <property type="entry name" value="SleB_dom1"/>
</dbReference>
<comment type="caution">
    <text evidence="3">The sequence shown here is derived from an EMBL/GenBank/DDBJ whole genome shotgun (WGS) entry which is preliminary data.</text>
</comment>
<sequence length="277" mass="30606">MRVFTHALAFAAAALVLLVTFAPSSAEELTNDTVVPAAITQTVALKREQFQTSAQPQLTNEVLQAYVERRKQLDNFEGFDVPAPKAELTEAMLMGYIAKRQNQALDAIESVDISDKPALTASVLSSYVKADFVPTTKRVKLADGERLCLAQAIYHEARGESREGQLAVANVIINRAMSKKYPSTICGVVFQNADKGRYKCQFTFACDGRSDLGRERSAWNRSIKLAEDAFYEFQRGERPGVVPASVLFYHTTAVAPKWSHTFNRVAAIGSHVFYSTN</sequence>
<evidence type="ECO:0000256" key="1">
    <source>
        <dbReference type="SAM" id="SignalP"/>
    </source>
</evidence>
<proteinExistence type="predicted"/>
<evidence type="ECO:0000313" key="3">
    <source>
        <dbReference type="EMBL" id="OEO33300.1"/>
    </source>
</evidence>
<accession>A0A1E5XXH4</accession>
<dbReference type="AlphaFoldDB" id="A0A1E5XXH4"/>
<dbReference type="EMBL" id="LAJE02000003">
    <property type="protein sequence ID" value="OEO33300.1"/>
    <property type="molecule type" value="Genomic_DNA"/>
</dbReference>
<dbReference type="OrthoDB" id="9785345at2"/>
<dbReference type="RefSeq" id="WP_069907586.1">
    <property type="nucleotide sequence ID" value="NZ_LAJE02000003.1"/>
</dbReference>
<keyword evidence="4" id="KW-1185">Reference proteome</keyword>
<feature type="signal peptide" evidence="1">
    <location>
        <begin position="1"/>
        <end position="26"/>
    </location>
</feature>
<keyword evidence="1" id="KW-0732">Signal</keyword>
<gene>
    <name evidence="3" type="ORF">VW23_007375</name>
</gene>
<dbReference type="Pfam" id="PF07486">
    <property type="entry name" value="Hydrolase_2"/>
    <property type="match status" value="1"/>
</dbReference>
<evidence type="ECO:0000313" key="4">
    <source>
        <dbReference type="Proteomes" id="UP000095463"/>
    </source>
</evidence>
<feature type="domain" description="Cell wall hydrolase SleB" evidence="2">
    <location>
        <begin position="159"/>
        <end position="274"/>
    </location>
</feature>
<feature type="chain" id="PRO_5009190652" description="Cell wall hydrolase SleB domain-containing protein" evidence="1">
    <location>
        <begin position="27"/>
        <end position="277"/>
    </location>
</feature>
<evidence type="ECO:0000259" key="2">
    <source>
        <dbReference type="Pfam" id="PF07486"/>
    </source>
</evidence>
<reference evidence="3 4" key="1">
    <citation type="journal article" date="2015" name="Genome Announc.">
        <title>Genome Assemblies of Three Soil-Associated Devosia species: D. insulae, D. limi, and D. soli.</title>
        <authorList>
            <person name="Hassan Y.I."/>
            <person name="Lepp D."/>
            <person name="Zhou T."/>
        </authorList>
    </citation>
    <scope>NUCLEOTIDE SEQUENCE [LARGE SCALE GENOMIC DNA]</scope>
    <source>
        <strain evidence="3 4">DS-56</strain>
    </source>
</reference>
<organism evidence="3 4">
    <name type="scientific">Devosia insulae DS-56</name>
    <dbReference type="NCBI Taxonomy" id="1116389"/>
    <lineage>
        <taxon>Bacteria</taxon>
        <taxon>Pseudomonadati</taxon>
        <taxon>Pseudomonadota</taxon>
        <taxon>Alphaproteobacteria</taxon>
        <taxon>Hyphomicrobiales</taxon>
        <taxon>Devosiaceae</taxon>
        <taxon>Devosia</taxon>
    </lineage>
</organism>
<protein>
    <recommendedName>
        <fullName evidence="2">Cell wall hydrolase SleB domain-containing protein</fullName>
    </recommendedName>
</protein>
<dbReference type="Gene3D" id="1.10.10.2520">
    <property type="entry name" value="Cell wall hydrolase SleB, domain 1"/>
    <property type="match status" value="1"/>
</dbReference>